<sequence>MVDYTKFAKFYVAVSTLVALACTVGFVVMVATMPQCPHLTNFKCPTTEGHTSQPPSSIGPYGITPPLLDSTDIVLEDFVTSLTMPEVYEAKTKTKQGSITRREPHGKNFPFPDPDSINDDGEFPSPVTSDAGNPDVKPQPETSSTTSPEADGFIEQLIRSLLSMMNDPDLQNLEDQHLLNIMLINIVNATYSRHTHRMEAETEAIRQNTSNNVQKIRKSSGKSFLPSFRENFSDGGEEMESENKSTVNIAKMVNGLATSSHDGYVNKADTYNLDVGKHSSGTESVEVDDSLNEINKFMLDLNRAVSGTGYANTDDLFNETKSLTLAIERQVNNGVQSIHDSPLSKTLKIVIDKRVIGVATPDINDALNKTAIFKVNIKKEVSGQGYSDSIYSSGGAELFEISIEKTVTGIPFLNTTNQAIDESHVFELDITKVMEEIAASDVLDELDNVNANFNINVESQLNGLGHSNSIDSSSDDDISEIDIQKTTKGIGFANTKTQAIDEAHVFELDITKVMEEIAASDVLDELDNVNANFNINVESQLNGLGHSNSIDSSSDDDISEIDIQKTTKGIGFANTKTQAIDESHVFELDITKVMEEIAASDVLDELDNLNANFNINVESQLNGLGHSNSIDSSSDDDISEIDIQKTTKGIGFANIKTQAIDEAHVFELDITKVMEEIAASDVLDELDNVNANFNINIESQLNGLVHSNSIDSSSDDDISEIDIQKTTKGIGFANTKTQAIDEAQVFELDISKEMKAIASLDPTDHSDNVNAAVKVNIEKQLNGLGHSDSMNSSSGNQISYVDMEKTVNGIGLSHDNKSDNDDTHIFKLDVDKDMRGIASSGVFLYPHNSTTELDVGKTAIGIAFSNNQNAGDVRNKKPELNLQKQVVGIASANREQPNNFDKEITGISSSYTNNENSNDANDLKLDIGKPLPAPVPQVMERP</sequence>
<feature type="region of interest" description="Disordered" evidence="1">
    <location>
        <begin position="92"/>
        <end position="151"/>
    </location>
</feature>
<evidence type="ECO:0000256" key="1">
    <source>
        <dbReference type="SAM" id="MobiDB-lite"/>
    </source>
</evidence>
<keyword evidence="2" id="KW-0472">Membrane</keyword>
<name>A0ABQ9YS00_9CRUS</name>
<feature type="region of interest" description="Disordered" evidence="1">
    <location>
        <begin position="893"/>
        <end position="942"/>
    </location>
</feature>
<gene>
    <name evidence="3" type="ORF">OUZ56_005161</name>
</gene>
<organism evidence="3 4">
    <name type="scientific">Daphnia magna</name>
    <dbReference type="NCBI Taxonomy" id="35525"/>
    <lineage>
        <taxon>Eukaryota</taxon>
        <taxon>Metazoa</taxon>
        <taxon>Ecdysozoa</taxon>
        <taxon>Arthropoda</taxon>
        <taxon>Crustacea</taxon>
        <taxon>Branchiopoda</taxon>
        <taxon>Diplostraca</taxon>
        <taxon>Cladocera</taxon>
        <taxon>Anomopoda</taxon>
        <taxon>Daphniidae</taxon>
        <taxon>Daphnia</taxon>
    </lineage>
</organism>
<protein>
    <submittedName>
        <fullName evidence="3">Uncharacterized protein</fullName>
    </submittedName>
</protein>
<evidence type="ECO:0000313" key="3">
    <source>
        <dbReference type="EMBL" id="KAK4003394.1"/>
    </source>
</evidence>
<comment type="caution">
    <text evidence="3">The sequence shown here is derived from an EMBL/GenBank/DDBJ whole genome shotgun (WGS) entry which is preliminary data.</text>
</comment>
<evidence type="ECO:0000313" key="4">
    <source>
        <dbReference type="Proteomes" id="UP001234178"/>
    </source>
</evidence>
<keyword evidence="2" id="KW-1133">Transmembrane helix</keyword>
<feature type="transmembrane region" description="Helical" evidence="2">
    <location>
        <begin position="12"/>
        <end position="33"/>
    </location>
</feature>
<keyword evidence="2" id="KW-0812">Transmembrane</keyword>
<keyword evidence="4" id="KW-1185">Reference proteome</keyword>
<dbReference type="PROSITE" id="PS51257">
    <property type="entry name" value="PROKAR_LIPOPROTEIN"/>
    <property type="match status" value="1"/>
</dbReference>
<proteinExistence type="predicted"/>
<evidence type="ECO:0000256" key="2">
    <source>
        <dbReference type="SAM" id="Phobius"/>
    </source>
</evidence>
<accession>A0ABQ9YS00</accession>
<dbReference type="Proteomes" id="UP001234178">
    <property type="component" value="Unassembled WGS sequence"/>
</dbReference>
<feature type="compositionally biased region" description="Polar residues" evidence="1">
    <location>
        <begin position="906"/>
        <end position="920"/>
    </location>
</feature>
<dbReference type="EMBL" id="JAOYFB010000001">
    <property type="protein sequence ID" value="KAK4003394.1"/>
    <property type="molecule type" value="Genomic_DNA"/>
</dbReference>
<reference evidence="3 4" key="1">
    <citation type="journal article" date="2023" name="Nucleic Acids Res.">
        <title>The hologenome of Daphnia magna reveals possible DNA methylation and microbiome-mediated evolution of the host genome.</title>
        <authorList>
            <person name="Chaturvedi A."/>
            <person name="Li X."/>
            <person name="Dhandapani V."/>
            <person name="Marshall H."/>
            <person name="Kissane S."/>
            <person name="Cuenca-Cambronero M."/>
            <person name="Asole G."/>
            <person name="Calvet F."/>
            <person name="Ruiz-Romero M."/>
            <person name="Marangio P."/>
            <person name="Guigo R."/>
            <person name="Rago D."/>
            <person name="Mirbahai L."/>
            <person name="Eastwood N."/>
            <person name="Colbourne J.K."/>
            <person name="Zhou J."/>
            <person name="Mallon E."/>
            <person name="Orsini L."/>
        </authorList>
    </citation>
    <scope>NUCLEOTIDE SEQUENCE [LARGE SCALE GENOMIC DNA]</scope>
    <source>
        <strain evidence="3">LRV0_1</strain>
    </source>
</reference>